<proteinExistence type="predicted"/>
<reference evidence="1" key="1">
    <citation type="submission" date="2016-07" db="EMBL/GenBank/DDBJ databases">
        <title>Genomics reveals synergistic degradation of pyrene by five bacteria in a mangrove sediment-derived bacterial consortium.</title>
        <authorList>
            <person name="Wanapaisan P."/>
            <person name="Vejarano F."/>
            <person name="Chakraborty J."/>
            <person name="Shintani M."/>
            <person name="Muangchinda C."/>
            <person name="Laothamteep N."/>
            <person name="Suzuki-Minakuchi C."/>
            <person name="Inoue K."/>
            <person name="Nojiri H."/>
            <person name="Pinyakong O."/>
        </authorList>
    </citation>
    <scope>NUCLEOTIDE SEQUENCE</scope>
    <source>
        <strain evidence="1">PW1</strain>
    </source>
</reference>
<dbReference type="AlphaFoldDB" id="A0A292GRF5"/>
<dbReference type="EMBL" id="LC171366">
    <property type="protein sequence ID" value="BBA73351.1"/>
    <property type="molecule type" value="Genomic_DNA"/>
</dbReference>
<evidence type="ECO:0000313" key="1">
    <source>
        <dbReference type="EMBL" id="BBA73351.1"/>
    </source>
</evidence>
<sequence length="88" mass="9676">MVFKKVSLATPLLRIFRDSASVGKLSCCFNDIFPMAFFSEQSIPVCAISERTAVEVSEAEESVTLQLQAIAIEKAPVWAPSHIFSKPD</sequence>
<protein>
    <submittedName>
        <fullName evidence="1">Uncharacterized protein</fullName>
    </submittedName>
</protein>
<organism evidence="1">
    <name type="scientific">Ochrobactrum sp. PW1</name>
    <dbReference type="NCBI Taxonomy" id="1882222"/>
    <lineage>
        <taxon>Bacteria</taxon>
        <taxon>Pseudomonadati</taxon>
        <taxon>Pseudomonadota</taxon>
        <taxon>Alphaproteobacteria</taxon>
        <taxon>Hyphomicrobiales</taxon>
        <taxon>Brucellaceae</taxon>
        <taxon>Brucella/Ochrobactrum group</taxon>
        <taxon>Ochrobactrum</taxon>
    </lineage>
</organism>
<accession>A0A292GRF5</accession>
<name>A0A292GRF5_9HYPH</name>